<dbReference type="PANTHER" id="PTHR46865">
    <property type="entry name" value="OXIDOREDUCTASE-RELATED"/>
    <property type="match status" value="1"/>
</dbReference>
<dbReference type="InterPro" id="IPR002938">
    <property type="entry name" value="FAD-bd"/>
</dbReference>
<dbReference type="InterPro" id="IPR051704">
    <property type="entry name" value="FAD_aromatic-hydroxylase"/>
</dbReference>
<dbReference type="AlphaFoldDB" id="A0A1E7KK70"/>
<keyword evidence="3" id="KW-1185">Reference proteome</keyword>
<dbReference type="PATRIC" id="fig|1075402.3.peg.4511"/>
<name>A0A1E7KK70_9ACTN</name>
<evidence type="ECO:0000313" key="3">
    <source>
        <dbReference type="Proteomes" id="UP000176101"/>
    </source>
</evidence>
<dbReference type="GO" id="GO:0071949">
    <property type="term" value="F:FAD binding"/>
    <property type="evidence" value="ECO:0007669"/>
    <property type="project" value="InterPro"/>
</dbReference>
<keyword evidence="2" id="KW-0560">Oxidoreductase</keyword>
<comment type="caution">
    <text evidence="2">The sequence shown here is derived from an EMBL/GenBank/DDBJ whole genome shotgun (WGS) entry which is preliminary data.</text>
</comment>
<dbReference type="PANTHER" id="PTHR46865:SF2">
    <property type="entry name" value="MONOOXYGENASE"/>
    <property type="match status" value="1"/>
</dbReference>
<dbReference type="InterPro" id="IPR036188">
    <property type="entry name" value="FAD/NAD-bd_sf"/>
</dbReference>
<dbReference type="Proteomes" id="UP000176101">
    <property type="component" value="Unassembled WGS sequence"/>
</dbReference>
<proteinExistence type="predicted"/>
<dbReference type="OrthoDB" id="3356051at2"/>
<gene>
    <name evidence="2" type="ORF">AN216_08495</name>
</gene>
<accession>A0A1E7KK70</accession>
<dbReference type="RefSeq" id="WP_070195977.1">
    <property type="nucleotide sequence ID" value="NZ_LJGU01000114.1"/>
</dbReference>
<dbReference type="GO" id="GO:0004497">
    <property type="term" value="F:monooxygenase activity"/>
    <property type="evidence" value="ECO:0007669"/>
    <property type="project" value="UniProtKB-KW"/>
</dbReference>
<dbReference type="Gene3D" id="3.30.9.10">
    <property type="entry name" value="D-Amino Acid Oxidase, subunit A, domain 2"/>
    <property type="match status" value="1"/>
</dbReference>
<keyword evidence="2" id="KW-0503">Monooxygenase</keyword>
<dbReference type="Pfam" id="PF01494">
    <property type="entry name" value="FAD_binding_3"/>
    <property type="match status" value="1"/>
</dbReference>
<feature type="domain" description="FAD-binding" evidence="1">
    <location>
        <begin position="2"/>
        <end position="315"/>
    </location>
</feature>
<evidence type="ECO:0000313" key="2">
    <source>
        <dbReference type="EMBL" id="OEV04231.1"/>
    </source>
</evidence>
<organism evidence="2 3">
    <name type="scientific">Streptomyces oceani</name>
    <dbReference type="NCBI Taxonomy" id="1075402"/>
    <lineage>
        <taxon>Bacteria</taxon>
        <taxon>Bacillati</taxon>
        <taxon>Actinomycetota</taxon>
        <taxon>Actinomycetes</taxon>
        <taxon>Kitasatosporales</taxon>
        <taxon>Streptomycetaceae</taxon>
        <taxon>Streptomyces</taxon>
    </lineage>
</organism>
<reference evidence="2 3" key="1">
    <citation type="journal article" date="2016" name="Front. Microbiol.">
        <title>Comparative Genomics Analysis of Streptomyces Species Reveals Their Adaptation to the Marine Environment and Their Diversity at the Genomic Level.</title>
        <authorList>
            <person name="Tian X."/>
            <person name="Zhang Z."/>
            <person name="Yang T."/>
            <person name="Chen M."/>
            <person name="Li J."/>
            <person name="Chen F."/>
            <person name="Yang J."/>
            <person name="Li W."/>
            <person name="Zhang B."/>
            <person name="Zhang Z."/>
            <person name="Wu J."/>
            <person name="Zhang C."/>
            <person name="Long L."/>
            <person name="Xiao J."/>
        </authorList>
    </citation>
    <scope>NUCLEOTIDE SEQUENCE [LARGE SCALE GENOMIC DNA]</scope>
    <source>
        <strain evidence="2 3">SCSIO 02100</strain>
    </source>
</reference>
<dbReference type="SUPFAM" id="SSF51905">
    <property type="entry name" value="FAD/NAD(P)-binding domain"/>
    <property type="match status" value="1"/>
</dbReference>
<sequence length="377" mass="40971">MDILISGAGIAGLACALELSTRGHDVTVVEYARHLRLTGTPIDIRGDAIGAVDKMGLLGRIRERRVRMSELTRFVDSGGAPIGRIPMAEVNDSDDDVELLREDLVRVLADALPYTVGIRFGDSIASLHDGGDDGGDTGGVDVRFTSGHTERYDLVLGADGQHSAVRGLVFGPEERCLRHLGVYFALAYHPGEARSGGVNSIHNVPGRMVGVFRYGGRAVAVFQFRSEPIDYDHHDLVAQKQILLDAFSGYRSWRIPELLEVARADPDFYLTPASQIRLPSWHCGRVALVGDAGYSPAFLSGRGTSLALTGARFLAEELEGHDHDHTAAFARYEARQRPYVTFAQGRVDGGRERMLPVTWDDIAARDEALRAADVGAP</sequence>
<dbReference type="STRING" id="1075402.AN216_08495"/>
<protein>
    <submittedName>
        <fullName evidence="2">Monooxygenase</fullName>
    </submittedName>
</protein>
<evidence type="ECO:0000259" key="1">
    <source>
        <dbReference type="Pfam" id="PF01494"/>
    </source>
</evidence>
<dbReference type="Gene3D" id="3.50.50.60">
    <property type="entry name" value="FAD/NAD(P)-binding domain"/>
    <property type="match status" value="1"/>
</dbReference>
<dbReference type="EMBL" id="LJGU01000114">
    <property type="protein sequence ID" value="OEV04231.1"/>
    <property type="molecule type" value="Genomic_DNA"/>
</dbReference>
<dbReference type="PRINTS" id="PR00420">
    <property type="entry name" value="RNGMNOXGNASE"/>
</dbReference>